<dbReference type="SUPFAM" id="SSF56112">
    <property type="entry name" value="Protein kinase-like (PK-like)"/>
    <property type="match status" value="1"/>
</dbReference>
<dbReference type="Proteomes" id="UP000783686">
    <property type="component" value="Unassembled WGS sequence"/>
</dbReference>
<keyword evidence="5" id="KW-0418">Kinase</keyword>
<evidence type="ECO:0000256" key="4">
    <source>
        <dbReference type="ARBA" id="ARBA00022741"/>
    </source>
</evidence>
<comment type="catalytic activity">
    <reaction evidence="7">
        <text>L-threonyl-[protein] + ATP = O-phospho-L-threonyl-[protein] + ADP + H(+)</text>
        <dbReference type="Rhea" id="RHEA:46608"/>
        <dbReference type="Rhea" id="RHEA-COMP:11060"/>
        <dbReference type="Rhea" id="RHEA-COMP:11605"/>
        <dbReference type="ChEBI" id="CHEBI:15378"/>
        <dbReference type="ChEBI" id="CHEBI:30013"/>
        <dbReference type="ChEBI" id="CHEBI:30616"/>
        <dbReference type="ChEBI" id="CHEBI:61977"/>
        <dbReference type="ChEBI" id="CHEBI:456216"/>
        <dbReference type="EC" id="2.7.11.1"/>
    </reaction>
</comment>
<dbReference type="Proteomes" id="UP000614601">
    <property type="component" value="Unassembled WGS sequence"/>
</dbReference>
<dbReference type="GO" id="GO:0004674">
    <property type="term" value="F:protein serine/threonine kinase activity"/>
    <property type="evidence" value="ECO:0007669"/>
    <property type="project" value="UniProtKB-KW"/>
</dbReference>
<evidence type="ECO:0000256" key="8">
    <source>
        <dbReference type="ARBA" id="ARBA00048679"/>
    </source>
</evidence>
<evidence type="ECO:0000256" key="3">
    <source>
        <dbReference type="ARBA" id="ARBA00022679"/>
    </source>
</evidence>
<dbReference type="EC" id="2.7.11.1" evidence="1"/>
<dbReference type="SMART" id="SM00220">
    <property type="entry name" value="S_TKc"/>
    <property type="match status" value="1"/>
</dbReference>
<dbReference type="AlphaFoldDB" id="A0A811LKH6"/>
<comment type="catalytic activity">
    <reaction evidence="8">
        <text>L-seryl-[protein] + ATP = O-phospho-L-seryl-[protein] + ADP + H(+)</text>
        <dbReference type="Rhea" id="RHEA:17989"/>
        <dbReference type="Rhea" id="RHEA-COMP:9863"/>
        <dbReference type="Rhea" id="RHEA-COMP:11604"/>
        <dbReference type="ChEBI" id="CHEBI:15378"/>
        <dbReference type="ChEBI" id="CHEBI:29999"/>
        <dbReference type="ChEBI" id="CHEBI:30616"/>
        <dbReference type="ChEBI" id="CHEBI:83421"/>
        <dbReference type="ChEBI" id="CHEBI:456216"/>
        <dbReference type="EC" id="2.7.11.1"/>
    </reaction>
</comment>
<proteinExistence type="predicted"/>
<gene>
    <name evidence="10" type="ORF">BOKJ2_LOCUS12535</name>
</gene>
<sequence length="363" mass="42252">MAHELSDSSEENVAESVEQINNYKLRRLIASGQYTSVFQATKLDEARRTYAIKIVRESHSVISKVFQCRELKFLRKASCPNIISPSSYHHKSLDDFIYHVYIMDFYHALNTMIDGLRRDQANSNATFLITERCAQQIMRQVNNALVYLHEHELLHTRLRSDYLLLDGQGIIKLTGLGRMSRIKLHERHVDTVENVLTGGIYDVKDETFYLGILCVELLIDLPVFNTNDLFDEQLSADGREKLQQTYQYIQDAEQLDWTVFHPSIDGRCHKYLRKIFTPACQRFLNYCIFTPKEDRFTCAKLAKSSWLSCEPDPGIIVHELLTQDETKLSELKVEGKNEANWNEQVEDNDKMTTFIDRFLQFSC</sequence>
<dbReference type="GO" id="GO:0005737">
    <property type="term" value="C:cytoplasm"/>
    <property type="evidence" value="ECO:0007669"/>
    <property type="project" value="TreeGrafter"/>
</dbReference>
<evidence type="ECO:0000313" key="10">
    <source>
        <dbReference type="EMBL" id="CAD5228152.1"/>
    </source>
</evidence>
<dbReference type="Pfam" id="PF00069">
    <property type="entry name" value="Pkinase"/>
    <property type="match status" value="1"/>
</dbReference>
<evidence type="ECO:0000256" key="5">
    <source>
        <dbReference type="ARBA" id="ARBA00022777"/>
    </source>
</evidence>
<dbReference type="Gene3D" id="3.30.200.20">
    <property type="entry name" value="Phosphorylase Kinase, domain 1"/>
    <property type="match status" value="1"/>
</dbReference>
<dbReference type="EMBL" id="CAJFCW020000006">
    <property type="protein sequence ID" value="CAG9124179.1"/>
    <property type="molecule type" value="Genomic_DNA"/>
</dbReference>
<feature type="domain" description="Protein kinase" evidence="9">
    <location>
        <begin position="23"/>
        <end position="307"/>
    </location>
</feature>
<dbReference type="InterPro" id="IPR011009">
    <property type="entry name" value="Kinase-like_dom_sf"/>
</dbReference>
<keyword evidence="3" id="KW-0808">Transferase</keyword>
<organism evidence="10 11">
    <name type="scientific">Bursaphelenchus okinawaensis</name>
    <dbReference type="NCBI Taxonomy" id="465554"/>
    <lineage>
        <taxon>Eukaryota</taxon>
        <taxon>Metazoa</taxon>
        <taxon>Ecdysozoa</taxon>
        <taxon>Nematoda</taxon>
        <taxon>Chromadorea</taxon>
        <taxon>Rhabditida</taxon>
        <taxon>Tylenchina</taxon>
        <taxon>Tylenchomorpha</taxon>
        <taxon>Aphelenchoidea</taxon>
        <taxon>Aphelenchoididae</taxon>
        <taxon>Bursaphelenchus</taxon>
    </lineage>
</organism>
<keyword evidence="4" id="KW-0547">Nucleotide-binding</keyword>
<evidence type="ECO:0000256" key="6">
    <source>
        <dbReference type="ARBA" id="ARBA00022840"/>
    </source>
</evidence>
<protein>
    <recommendedName>
        <fullName evidence="1">non-specific serine/threonine protein kinase</fullName>
        <ecNumber evidence="1">2.7.11.1</ecNumber>
    </recommendedName>
</protein>
<keyword evidence="11" id="KW-1185">Reference proteome</keyword>
<evidence type="ECO:0000256" key="2">
    <source>
        <dbReference type="ARBA" id="ARBA00022527"/>
    </source>
</evidence>
<dbReference type="EMBL" id="CAJFDH010000006">
    <property type="protein sequence ID" value="CAD5228152.1"/>
    <property type="molecule type" value="Genomic_DNA"/>
</dbReference>
<evidence type="ECO:0000259" key="9">
    <source>
        <dbReference type="PROSITE" id="PS50011"/>
    </source>
</evidence>
<dbReference type="PANTHER" id="PTHR24361">
    <property type="entry name" value="MITOGEN-ACTIVATED KINASE KINASE KINASE"/>
    <property type="match status" value="1"/>
</dbReference>
<dbReference type="GO" id="GO:0005524">
    <property type="term" value="F:ATP binding"/>
    <property type="evidence" value="ECO:0007669"/>
    <property type="project" value="UniProtKB-KW"/>
</dbReference>
<dbReference type="InterPro" id="IPR000719">
    <property type="entry name" value="Prot_kinase_dom"/>
</dbReference>
<dbReference type="Gene3D" id="1.10.510.10">
    <property type="entry name" value="Transferase(Phosphotransferase) domain 1"/>
    <property type="match status" value="1"/>
</dbReference>
<dbReference type="PROSITE" id="PS50011">
    <property type="entry name" value="PROTEIN_KINASE_DOM"/>
    <property type="match status" value="1"/>
</dbReference>
<evidence type="ECO:0000256" key="7">
    <source>
        <dbReference type="ARBA" id="ARBA00047899"/>
    </source>
</evidence>
<keyword evidence="6" id="KW-0067">ATP-binding</keyword>
<comment type="caution">
    <text evidence="10">The sequence shown here is derived from an EMBL/GenBank/DDBJ whole genome shotgun (WGS) entry which is preliminary data.</text>
</comment>
<evidence type="ECO:0000256" key="1">
    <source>
        <dbReference type="ARBA" id="ARBA00012513"/>
    </source>
</evidence>
<name>A0A811LKH6_9BILA</name>
<keyword evidence="2" id="KW-0723">Serine/threonine-protein kinase</keyword>
<evidence type="ECO:0000313" key="11">
    <source>
        <dbReference type="Proteomes" id="UP000614601"/>
    </source>
</evidence>
<accession>A0A811LKH6</accession>
<dbReference type="InterPro" id="IPR053235">
    <property type="entry name" value="Ser_Thr_kinase"/>
</dbReference>
<reference evidence="10" key="1">
    <citation type="submission" date="2020-09" db="EMBL/GenBank/DDBJ databases">
        <authorList>
            <person name="Kikuchi T."/>
        </authorList>
    </citation>
    <scope>NUCLEOTIDE SEQUENCE</scope>
    <source>
        <strain evidence="10">SH1</strain>
    </source>
</reference>
<dbReference type="PANTHER" id="PTHR24361:SF433">
    <property type="entry name" value="PROTEIN KINASE DOMAIN-CONTAINING PROTEIN"/>
    <property type="match status" value="1"/>
</dbReference>